<evidence type="ECO:0000313" key="4">
    <source>
        <dbReference type="EMBL" id="MBP1855245.1"/>
    </source>
</evidence>
<dbReference type="Pfam" id="PF03358">
    <property type="entry name" value="FMN_red"/>
    <property type="match status" value="1"/>
</dbReference>
<dbReference type="InterPro" id="IPR005025">
    <property type="entry name" value="FMN_Rdtase-like_dom"/>
</dbReference>
<dbReference type="RefSeq" id="WP_209456693.1">
    <property type="nucleotide sequence ID" value="NZ_BAAACS010000002.1"/>
</dbReference>
<evidence type="ECO:0000256" key="2">
    <source>
        <dbReference type="ARBA" id="ARBA00022643"/>
    </source>
</evidence>
<reference evidence="4 5" key="1">
    <citation type="submission" date="2021-03" db="EMBL/GenBank/DDBJ databases">
        <title>Genomic Encyclopedia of Type Strains, Phase IV (KMG-IV): sequencing the most valuable type-strain genomes for metagenomic binning, comparative biology and taxonomic classification.</title>
        <authorList>
            <person name="Goeker M."/>
        </authorList>
    </citation>
    <scope>NUCLEOTIDE SEQUENCE [LARGE SCALE GENOMIC DNA]</scope>
    <source>
        <strain evidence="4 5">DSM 1289</strain>
    </source>
</reference>
<keyword evidence="5" id="KW-1185">Reference proteome</keyword>
<dbReference type="Proteomes" id="UP000767291">
    <property type="component" value="Unassembled WGS sequence"/>
</dbReference>
<dbReference type="InterPro" id="IPR029039">
    <property type="entry name" value="Flavoprotein-like_sf"/>
</dbReference>
<accession>A0ABS4EBD8</accession>
<keyword evidence="1" id="KW-0285">Flavoprotein</keyword>
<dbReference type="PANTHER" id="PTHR43278">
    <property type="entry name" value="NAD(P)H-DEPENDENT FMN-CONTAINING OXIDOREDUCTASE YWQN-RELATED"/>
    <property type="match status" value="1"/>
</dbReference>
<evidence type="ECO:0000313" key="5">
    <source>
        <dbReference type="Proteomes" id="UP000767291"/>
    </source>
</evidence>
<protein>
    <submittedName>
        <fullName evidence="4">Multimeric flavodoxin WrbA</fullName>
    </submittedName>
</protein>
<dbReference type="InterPro" id="IPR051796">
    <property type="entry name" value="ISF_SsuE-like"/>
</dbReference>
<keyword evidence="2" id="KW-0288">FMN</keyword>
<dbReference type="SUPFAM" id="SSF52218">
    <property type="entry name" value="Flavoproteins"/>
    <property type="match status" value="1"/>
</dbReference>
<proteinExistence type="predicted"/>
<gene>
    <name evidence="4" type="ORF">J2Z43_001638</name>
</gene>
<feature type="domain" description="NADPH-dependent FMN reductase-like" evidence="3">
    <location>
        <begin position="1"/>
        <end position="137"/>
    </location>
</feature>
<dbReference type="EMBL" id="JAGGJX010000002">
    <property type="protein sequence ID" value="MBP1855245.1"/>
    <property type="molecule type" value="Genomic_DNA"/>
</dbReference>
<dbReference type="PANTHER" id="PTHR43278:SF2">
    <property type="entry name" value="IRON-SULFUR FLAVOPROTEIN"/>
    <property type="match status" value="1"/>
</dbReference>
<dbReference type="Gene3D" id="3.40.50.360">
    <property type="match status" value="1"/>
</dbReference>
<comment type="caution">
    <text evidence="4">The sequence shown here is derived from an EMBL/GenBank/DDBJ whole genome shotgun (WGS) entry which is preliminary data.</text>
</comment>
<organism evidence="4 5">
    <name type="scientific">Metaclostridioides mangenotii</name>
    <dbReference type="NCBI Taxonomy" id="1540"/>
    <lineage>
        <taxon>Bacteria</taxon>
        <taxon>Bacillati</taxon>
        <taxon>Bacillota</taxon>
        <taxon>Clostridia</taxon>
        <taxon>Peptostreptococcales</taxon>
        <taxon>Peptostreptococcaceae</taxon>
        <taxon>Metaclostridioides</taxon>
    </lineage>
</organism>
<sequence length="233" mass="26538">MNVTVINASNKNGNTHRCVEVLTDKLSKMTEVNKVEYFLAKDFNKFCTGCMQCILKSKESCPHYTELSPIIESILSADVIILSSPVYVFDVSGSMKSFLDHMAYMWMLHRPEKEMFNKFAVGISSAAGGGIGHTNKTFKNNFLFWGVSRYKTIGLRVLAKSKDEIYNDPKLNKNTDKLCKEIYKWNVSKGKSPKVLTRILFGMVSKMQKGNTWTAVDSDYWKNNGWLNGKKPW</sequence>
<evidence type="ECO:0000256" key="1">
    <source>
        <dbReference type="ARBA" id="ARBA00022630"/>
    </source>
</evidence>
<name>A0ABS4EBD8_9FIRM</name>
<evidence type="ECO:0000259" key="3">
    <source>
        <dbReference type="Pfam" id="PF03358"/>
    </source>
</evidence>